<dbReference type="InterPro" id="IPR051395">
    <property type="entry name" value="Cytochrome_c_Peroxidase/MauG"/>
</dbReference>
<keyword evidence="8" id="KW-1185">Reference proteome</keyword>
<dbReference type="OrthoDB" id="417271at2"/>
<feature type="domain" description="Cytochrome c" evidence="6">
    <location>
        <begin position="368"/>
        <end position="596"/>
    </location>
</feature>
<dbReference type="Gene3D" id="1.10.760.10">
    <property type="entry name" value="Cytochrome c-like domain"/>
    <property type="match status" value="1"/>
</dbReference>
<dbReference type="AlphaFoldDB" id="A0A5B9W8B2"/>
<proteinExistence type="predicted"/>
<evidence type="ECO:0000259" key="6">
    <source>
        <dbReference type="PROSITE" id="PS51007"/>
    </source>
</evidence>
<evidence type="ECO:0000313" key="7">
    <source>
        <dbReference type="EMBL" id="QEH36813.1"/>
    </source>
</evidence>
<dbReference type="GO" id="GO:0020037">
    <property type="term" value="F:heme binding"/>
    <property type="evidence" value="ECO:0007669"/>
    <property type="project" value="InterPro"/>
</dbReference>
<feature type="domain" description="Cytochrome c" evidence="6">
    <location>
        <begin position="135"/>
        <end position="223"/>
    </location>
</feature>
<gene>
    <name evidence="7" type="ORF">OJF2_53980</name>
</gene>
<dbReference type="InterPro" id="IPR047758">
    <property type="entry name" value="CytoC_perox"/>
</dbReference>
<evidence type="ECO:0000313" key="8">
    <source>
        <dbReference type="Proteomes" id="UP000324233"/>
    </source>
</evidence>
<evidence type="ECO:0000256" key="1">
    <source>
        <dbReference type="ARBA" id="ARBA00022617"/>
    </source>
</evidence>
<keyword evidence="1 4" id="KW-0349">Heme</keyword>
<dbReference type="InterPro" id="IPR036909">
    <property type="entry name" value="Cyt_c-like_dom_sf"/>
</dbReference>
<sequence length="596" mass="65078">MSQSRQSARPLPLGPLLLLLGLAAGCGRSPVDPVDPAHPGDAAADRNASPGREDPLGEGVDRVVYPDQGWSPADSRRFYWTSQGSQIMPYDWFLALEQADSEKPFRSQENLLRYRYLPQKPDSSNPDGLPVGFVKDSGAKRDWFGFTCAACHTGEVHYKKVAYRIDGGPSLADTTGFLTALTAAIKATQDRPEKFDRFAAKVLGKADSAEARSTLTSDLAVIAGRRKGYDSRNFPPGKPAGNGRIDAFGAIQNEVFHRAAKPDEPDDSTASARPADAPVSIPFLWDTPQHDIVQWNGAAKNTPRVVGPLGRNVGEVLGVFGDFDIPEHPSILGYRSSVQVDNLKRMEEWLTTLWSPQWPAEFPAIDAGKRDRGKVLYDQNCVKCHDLIDRKSPTRKVIARMEPTGTDPLMAMNFDARRGRSGKLEGAFSRFLPLIPGSTKIGPEAAGAELLGNAVIGTIVGSWREAPKDELGQFEYRRGRSTSADITEGPDLGPPYKGRPLNGIWATAPYLHNGSVPTLYDLLSPAEKRPEHFGVGSREFDTEKVGLKTTEAGFFTFRVRDEKGQLIPGNSNAGHAFGAKLNEGERLDLLEYLKSL</sequence>
<evidence type="ECO:0000256" key="4">
    <source>
        <dbReference type="PROSITE-ProRule" id="PRU00433"/>
    </source>
</evidence>
<keyword evidence="3 4" id="KW-0408">Iron</keyword>
<dbReference type="SUPFAM" id="SSF46626">
    <property type="entry name" value="Cytochrome c"/>
    <property type="match status" value="1"/>
</dbReference>
<dbReference type="PANTHER" id="PTHR30600">
    <property type="entry name" value="CYTOCHROME C PEROXIDASE-RELATED"/>
    <property type="match status" value="1"/>
</dbReference>
<dbReference type="GO" id="GO:0004130">
    <property type="term" value="F:cytochrome-c peroxidase activity"/>
    <property type="evidence" value="ECO:0007669"/>
    <property type="project" value="TreeGrafter"/>
</dbReference>
<accession>A0A5B9W8B2</accession>
<dbReference type="PANTHER" id="PTHR30600:SF9">
    <property type="entry name" value="BLR7738 PROTEIN"/>
    <property type="match status" value="1"/>
</dbReference>
<dbReference type="GO" id="GO:0046872">
    <property type="term" value="F:metal ion binding"/>
    <property type="evidence" value="ECO:0007669"/>
    <property type="project" value="UniProtKB-KW"/>
</dbReference>
<dbReference type="EMBL" id="CP042997">
    <property type="protein sequence ID" value="QEH36813.1"/>
    <property type="molecule type" value="Genomic_DNA"/>
</dbReference>
<dbReference type="Proteomes" id="UP000324233">
    <property type="component" value="Chromosome"/>
</dbReference>
<evidence type="ECO:0000256" key="3">
    <source>
        <dbReference type="ARBA" id="ARBA00023004"/>
    </source>
</evidence>
<keyword evidence="2 4" id="KW-0479">Metal-binding</keyword>
<dbReference type="KEGG" id="agv:OJF2_53980"/>
<evidence type="ECO:0000256" key="2">
    <source>
        <dbReference type="ARBA" id="ARBA00022723"/>
    </source>
</evidence>
<feature type="region of interest" description="Disordered" evidence="5">
    <location>
        <begin position="29"/>
        <end position="67"/>
    </location>
</feature>
<dbReference type="InterPro" id="IPR009056">
    <property type="entry name" value="Cyt_c-like_dom"/>
</dbReference>
<dbReference type="PROSITE" id="PS51007">
    <property type="entry name" value="CYTC"/>
    <property type="match status" value="2"/>
</dbReference>
<organism evidence="7 8">
    <name type="scientific">Aquisphaera giovannonii</name>
    <dbReference type="NCBI Taxonomy" id="406548"/>
    <lineage>
        <taxon>Bacteria</taxon>
        <taxon>Pseudomonadati</taxon>
        <taxon>Planctomycetota</taxon>
        <taxon>Planctomycetia</taxon>
        <taxon>Isosphaerales</taxon>
        <taxon>Isosphaeraceae</taxon>
        <taxon>Aquisphaera</taxon>
    </lineage>
</organism>
<dbReference type="Pfam" id="PF21419">
    <property type="entry name" value="RoxA-like_Cyt-c"/>
    <property type="match status" value="1"/>
</dbReference>
<dbReference type="PROSITE" id="PS51257">
    <property type="entry name" value="PROKAR_LIPOPROTEIN"/>
    <property type="match status" value="1"/>
</dbReference>
<dbReference type="NCBIfam" id="NF040606">
    <property type="entry name" value="CytoC_perox"/>
    <property type="match status" value="1"/>
</dbReference>
<reference evidence="7 8" key="1">
    <citation type="submission" date="2019-08" db="EMBL/GenBank/DDBJ databases">
        <title>Deep-cultivation of Planctomycetes and their phenomic and genomic characterization uncovers novel biology.</title>
        <authorList>
            <person name="Wiegand S."/>
            <person name="Jogler M."/>
            <person name="Boedeker C."/>
            <person name="Pinto D."/>
            <person name="Vollmers J."/>
            <person name="Rivas-Marin E."/>
            <person name="Kohn T."/>
            <person name="Peeters S.H."/>
            <person name="Heuer A."/>
            <person name="Rast P."/>
            <person name="Oberbeckmann S."/>
            <person name="Bunk B."/>
            <person name="Jeske O."/>
            <person name="Meyerdierks A."/>
            <person name="Storesund J.E."/>
            <person name="Kallscheuer N."/>
            <person name="Luecker S."/>
            <person name="Lage O.M."/>
            <person name="Pohl T."/>
            <person name="Merkel B.J."/>
            <person name="Hornburger P."/>
            <person name="Mueller R.-W."/>
            <person name="Bruemmer F."/>
            <person name="Labrenz M."/>
            <person name="Spormann A.M."/>
            <person name="Op den Camp H."/>
            <person name="Overmann J."/>
            <person name="Amann R."/>
            <person name="Jetten M.S.M."/>
            <person name="Mascher T."/>
            <person name="Medema M.H."/>
            <person name="Devos D.P."/>
            <person name="Kaster A.-K."/>
            <person name="Ovreas L."/>
            <person name="Rohde M."/>
            <person name="Galperin M.Y."/>
            <person name="Jogler C."/>
        </authorList>
    </citation>
    <scope>NUCLEOTIDE SEQUENCE [LARGE SCALE GENOMIC DNA]</scope>
    <source>
        <strain evidence="7 8">OJF2</strain>
    </source>
</reference>
<dbReference type="GO" id="GO:0009055">
    <property type="term" value="F:electron transfer activity"/>
    <property type="evidence" value="ECO:0007669"/>
    <property type="project" value="InterPro"/>
</dbReference>
<protein>
    <recommendedName>
        <fullName evidence="6">Cytochrome c domain-containing protein</fullName>
    </recommendedName>
</protein>
<feature type="compositionally biased region" description="Basic and acidic residues" evidence="5">
    <location>
        <begin position="51"/>
        <end position="61"/>
    </location>
</feature>
<evidence type="ECO:0000256" key="5">
    <source>
        <dbReference type="SAM" id="MobiDB-lite"/>
    </source>
</evidence>
<dbReference type="RefSeq" id="WP_148596454.1">
    <property type="nucleotide sequence ID" value="NZ_CP042997.1"/>
</dbReference>
<name>A0A5B9W8B2_9BACT</name>